<keyword evidence="7" id="KW-0915">Sodium</keyword>
<keyword evidence="6 12" id="KW-1133">Transmembrane helix</keyword>
<dbReference type="PANTHER" id="PTHR42985">
    <property type="entry name" value="SODIUM-COUPLED MONOCARBOXYLATE TRANSPORTER"/>
    <property type="match status" value="1"/>
</dbReference>
<feature type="chain" id="PRO_5042950174" description="Sodium-dependent multivitamin transporter" evidence="13">
    <location>
        <begin position="19"/>
        <end position="224"/>
    </location>
</feature>
<keyword evidence="9 12" id="KW-0472">Membrane</keyword>
<feature type="transmembrane region" description="Helical" evidence="12">
    <location>
        <begin position="78"/>
        <end position="100"/>
    </location>
</feature>
<evidence type="ECO:0000256" key="2">
    <source>
        <dbReference type="ARBA" id="ARBA00006434"/>
    </source>
</evidence>
<keyword evidence="13" id="KW-0732">Signal</keyword>
<comment type="subcellular location">
    <subcellularLocation>
        <location evidence="1">Cell membrane</location>
        <topology evidence="1">Multi-pass membrane protein</topology>
    </subcellularLocation>
</comment>
<evidence type="ECO:0000313" key="14">
    <source>
        <dbReference type="EMBL" id="KAK8777064.1"/>
    </source>
</evidence>
<proteinExistence type="inferred from homology"/>
<dbReference type="PROSITE" id="PS50283">
    <property type="entry name" value="NA_SOLUT_SYMP_3"/>
    <property type="match status" value="1"/>
</dbReference>
<evidence type="ECO:0000256" key="5">
    <source>
        <dbReference type="ARBA" id="ARBA00022692"/>
    </source>
</evidence>
<name>A0AAQ4EQK9_AMBAM</name>
<dbReference type="AlphaFoldDB" id="A0AAQ4EQK9"/>
<keyword evidence="8" id="KW-0406">Ion transport</keyword>
<comment type="similarity">
    <text evidence="2 11">Belongs to the sodium:solute symporter (SSF) (TC 2.A.21) family.</text>
</comment>
<dbReference type="InterPro" id="IPR051163">
    <property type="entry name" value="Sodium:Solute_Symporter_SSF"/>
</dbReference>
<dbReference type="GO" id="GO:0015293">
    <property type="term" value="F:symporter activity"/>
    <property type="evidence" value="ECO:0007669"/>
    <property type="project" value="TreeGrafter"/>
</dbReference>
<evidence type="ECO:0000256" key="3">
    <source>
        <dbReference type="ARBA" id="ARBA00022448"/>
    </source>
</evidence>
<reference evidence="14 15" key="1">
    <citation type="journal article" date="2023" name="Arcadia Sci">
        <title>De novo assembly of a long-read Amblyomma americanum tick genome.</title>
        <authorList>
            <person name="Chou S."/>
            <person name="Poskanzer K.E."/>
            <person name="Rollins M."/>
            <person name="Thuy-Boun P.S."/>
        </authorList>
    </citation>
    <scope>NUCLEOTIDE SEQUENCE [LARGE SCALE GENOMIC DNA]</scope>
    <source>
        <strain evidence="14">F_SG_1</strain>
        <tissue evidence="14">Salivary glands</tissue>
    </source>
</reference>
<feature type="transmembrane region" description="Helical" evidence="12">
    <location>
        <begin position="137"/>
        <end position="163"/>
    </location>
</feature>
<comment type="caution">
    <text evidence="14">The sequence shown here is derived from an EMBL/GenBank/DDBJ whole genome shotgun (WGS) entry which is preliminary data.</text>
</comment>
<feature type="transmembrane region" description="Helical" evidence="12">
    <location>
        <begin position="112"/>
        <end position="130"/>
    </location>
</feature>
<organism evidence="14 15">
    <name type="scientific">Amblyomma americanum</name>
    <name type="common">Lone star tick</name>
    <dbReference type="NCBI Taxonomy" id="6943"/>
    <lineage>
        <taxon>Eukaryota</taxon>
        <taxon>Metazoa</taxon>
        <taxon>Ecdysozoa</taxon>
        <taxon>Arthropoda</taxon>
        <taxon>Chelicerata</taxon>
        <taxon>Arachnida</taxon>
        <taxon>Acari</taxon>
        <taxon>Parasitiformes</taxon>
        <taxon>Ixodida</taxon>
        <taxon>Ixodoidea</taxon>
        <taxon>Ixodidae</taxon>
        <taxon>Amblyomminae</taxon>
        <taxon>Amblyomma</taxon>
    </lineage>
</organism>
<dbReference type="InterPro" id="IPR001734">
    <property type="entry name" value="Na/solute_symporter"/>
</dbReference>
<keyword evidence="5 12" id="KW-0812">Transmembrane</keyword>
<feature type="transmembrane region" description="Helical" evidence="12">
    <location>
        <begin position="49"/>
        <end position="71"/>
    </location>
</feature>
<keyword evidence="15" id="KW-1185">Reference proteome</keyword>
<accession>A0AAQ4EQK9</accession>
<dbReference type="GO" id="GO:0006814">
    <property type="term" value="P:sodium ion transport"/>
    <property type="evidence" value="ECO:0007669"/>
    <property type="project" value="UniProtKB-KW"/>
</dbReference>
<sequence length="224" mass="24177">MLEAFVFCLLMAANLGLGLRFSFRRGTSAPDSTAGEVFLGSRTLRSLPLALSVVASMVSSTGLIGFTAHLYAFGFHILWTLVPLVAVLPLATELVVPVFYTLRITSVFQYLRMRFNSCISLTACVSYVALTQSVGAVVIFAASIAIATVFSVPLTWCSLGIGLCGTLYTTLGGMRGVVWTDCMQVLFILLAPATVIGKVIYDARSGLARLRPWDDLDFHAYALE</sequence>
<dbReference type="GO" id="GO:0005886">
    <property type="term" value="C:plasma membrane"/>
    <property type="evidence" value="ECO:0007669"/>
    <property type="project" value="UniProtKB-SubCell"/>
</dbReference>
<dbReference type="Gene3D" id="1.20.1730.10">
    <property type="entry name" value="Sodium/glucose cotransporter"/>
    <property type="match status" value="1"/>
</dbReference>
<evidence type="ECO:0000256" key="13">
    <source>
        <dbReference type="SAM" id="SignalP"/>
    </source>
</evidence>
<dbReference type="PANTHER" id="PTHR42985:SF40">
    <property type="entry name" value="LD47995P-RELATED"/>
    <property type="match status" value="1"/>
</dbReference>
<evidence type="ECO:0000256" key="9">
    <source>
        <dbReference type="ARBA" id="ARBA00023136"/>
    </source>
</evidence>
<evidence type="ECO:0000256" key="12">
    <source>
        <dbReference type="SAM" id="Phobius"/>
    </source>
</evidence>
<protein>
    <recommendedName>
        <fullName evidence="16">Sodium-dependent multivitamin transporter</fullName>
    </recommendedName>
</protein>
<feature type="transmembrane region" description="Helical" evidence="12">
    <location>
        <begin position="183"/>
        <end position="201"/>
    </location>
</feature>
<dbReference type="Pfam" id="PF00474">
    <property type="entry name" value="SSF"/>
    <property type="match status" value="1"/>
</dbReference>
<evidence type="ECO:0000313" key="15">
    <source>
        <dbReference type="Proteomes" id="UP001321473"/>
    </source>
</evidence>
<evidence type="ECO:0000256" key="6">
    <source>
        <dbReference type="ARBA" id="ARBA00022989"/>
    </source>
</evidence>
<keyword evidence="3" id="KW-0813">Transport</keyword>
<evidence type="ECO:0000256" key="1">
    <source>
        <dbReference type="ARBA" id="ARBA00004651"/>
    </source>
</evidence>
<evidence type="ECO:0000256" key="10">
    <source>
        <dbReference type="ARBA" id="ARBA00023201"/>
    </source>
</evidence>
<keyword evidence="10" id="KW-0739">Sodium transport</keyword>
<dbReference type="EMBL" id="JARKHS020012255">
    <property type="protein sequence ID" value="KAK8777064.1"/>
    <property type="molecule type" value="Genomic_DNA"/>
</dbReference>
<evidence type="ECO:0008006" key="16">
    <source>
        <dbReference type="Google" id="ProtNLM"/>
    </source>
</evidence>
<keyword evidence="4" id="KW-1003">Cell membrane</keyword>
<evidence type="ECO:0000256" key="4">
    <source>
        <dbReference type="ARBA" id="ARBA00022475"/>
    </source>
</evidence>
<dbReference type="Proteomes" id="UP001321473">
    <property type="component" value="Unassembled WGS sequence"/>
</dbReference>
<evidence type="ECO:0000256" key="11">
    <source>
        <dbReference type="RuleBase" id="RU362091"/>
    </source>
</evidence>
<dbReference type="InterPro" id="IPR038377">
    <property type="entry name" value="Na/Glc_symporter_sf"/>
</dbReference>
<evidence type="ECO:0000256" key="8">
    <source>
        <dbReference type="ARBA" id="ARBA00023065"/>
    </source>
</evidence>
<evidence type="ECO:0000256" key="7">
    <source>
        <dbReference type="ARBA" id="ARBA00023053"/>
    </source>
</evidence>
<feature type="signal peptide" evidence="13">
    <location>
        <begin position="1"/>
        <end position="18"/>
    </location>
</feature>
<gene>
    <name evidence="14" type="ORF">V5799_029595</name>
</gene>